<dbReference type="PANTHER" id="PTHR28245">
    <property type="entry name" value="ARF3-INTERACTING PROTEIN 1"/>
    <property type="match status" value="1"/>
</dbReference>
<dbReference type="InterPro" id="IPR012860">
    <property type="entry name" value="Afi1_N"/>
</dbReference>
<evidence type="ECO:0000313" key="4">
    <source>
        <dbReference type="Proteomes" id="UP000076532"/>
    </source>
</evidence>
<feature type="compositionally biased region" description="Polar residues" evidence="1">
    <location>
        <begin position="230"/>
        <end position="239"/>
    </location>
</feature>
<evidence type="ECO:0000256" key="1">
    <source>
        <dbReference type="SAM" id="MobiDB-lite"/>
    </source>
</evidence>
<gene>
    <name evidence="3" type="ORF">FIBSPDRAFT_833046</name>
</gene>
<feature type="compositionally biased region" description="Polar residues" evidence="1">
    <location>
        <begin position="208"/>
        <end position="217"/>
    </location>
</feature>
<protein>
    <submittedName>
        <fullName evidence="3">Spindle pole body interacting protein</fullName>
    </submittedName>
</protein>
<dbReference type="STRING" id="436010.A0A166E1P1"/>
<proteinExistence type="predicted"/>
<dbReference type="AlphaFoldDB" id="A0A166E1P1"/>
<evidence type="ECO:0000259" key="2">
    <source>
        <dbReference type="PROSITE" id="PS50211"/>
    </source>
</evidence>
<feature type="compositionally biased region" description="Low complexity" evidence="1">
    <location>
        <begin position="284"/>
        <end position="300"/>
    </location>
</feature>
<dbReference type="InterPro" id="IPR052809">
    <property type="entry name" value="Actin_polarity_regulatory"/>
</dbReference>
<reference evidence="3 4" key="1">
    <citation type="journal article" date="2016" name="Mol. Biol. Evol.">
        <title>Comparative Genomics of Early-Diverging Mushroom-Forming Fungi Provides Insights into the Origins of Lignocellulose Decay Capabilities.</title>
        <authorList>
            <person name="Nagy L.G."/>
            <person name="Riley R."/>
            <person name="Tritt A."/>
            <person name="Adam C."/>
            <person name="Daum C."/>
            <person name="Floudas D."/>
            <person name="Sun H."/>
            <person name="Yadav J.S."/>
            <person name="Pangilinan J."/>
            <person name="Larsson K.H."/>
            <person name="Matsuura K."/>
            <person name="Barry K."/>
            <person name="Labutti K."/>
            <person name="Kuo R."/>
            <person name="Ohm R.A."/>
            <person name="Bhattacharya S.S."/>
            <person name="Shirouzu T."/>
            <person name="Yoshinaga Y."/>
            <person name="Martin F.M."/>
            <person name="Grigoriev I.V."/>
            <person name="Hibbett D.S."/>
        </authorList>
    </citation>
    <scope>NUCLEOTIDE SEQUENCE [LARGE SCALE GENOMIC DNA]</scope>
    <source>
        <strain evidence="3 4">CBS 109695</strain>
    </source>
</reference>
<dbReference type="EMBL" id="KV417606">
    <property type="protein sequence ID" value="KZP15300.1"/>
    <property type="molecule type" value="Genomic_DNA"/>
</dbReference>
<dbReference type="GO" id="GO:0051666">
    <property type="term" value="P:actin cortical patch localization"/>
    <property type="evidence" value="ECO:0007669"/>
    <property type="project" value="TreeGrafter"/>
</dbReference>
<dbReference type="Proteomes" id="UP000076532">
    <property type="component" value="Unassembled WGS sequence"/>
</dbReference>
<organism evidence="3 4">
    <name type="scientific">Athelia psychrophila</name>
    <dbReference type="NCBI Taxonomy" id="1759441"/>
    <lineage>
        <taxon>Eukaryota</taxon>
        <taxon>Fungi</taxon>
        <taxon>Dikarya</taxon>
        <taxon>Basidiomycota</taxon>
        <taxon>Agaricomycotina</taxon>
        <taxon>Agaricomycetes</taxon>
        <taxon>Agaricomycetidae</taxon>
        <taxon>Atheliales</taxon>
        <taxon>Atheliaceae</taxon>
        <taxon>Athelia</taxon>
    </lineage>
</organism>
<dbReference type="PROSITE" id="PS50211">
    <property type="entry name" value="DENN"/>
    <property type="match status" value="1"/>
</dbReference>
<dbReference type="GO" id="GO:0005886">
    <property type="term" value="C:plasma membrane"/>
    <property type="evidence" value="ECO:0007669"/>
    <property type="project" value="TreeGrafter"/>
</dbReference>
<feature type="domain" description="UDENN" evidence="2">
    <location>
        <begin position="9"/>
        <end position="651"/>
    </location>
</feature>
<sequence>MTSNAQHCSFVLLAEFDIDRGAQLTYQFPQPLGTDEGLLANLMLPDGAEKQLEDWTIFFLNQTSFNTIAPVLALEDNGSFNGEAAERSEMLYVLNLVRTKHDKSVRRGAVVKAMAICTRHPFIQIFKPVLLMALDDYYSDPSQDALARLFDAVNSMDISGAPVLTRQEKIIMRSVENKHVFAEKFKDLSHPVHLPAVSAPPKPHHRATNSQGSQSSFEDGIVVRKRERAGTTSTASLPQSAPLHRDSPPSDSSFSLGGSAVWVGDESELEGSMASSITSSATVATASSATSAGSNTTATSRGRKSTDASSSSSSHGLPGKENNGYGVINTTSGDTHYRAGIVKDTHFFQTTIAYKGHQLPIKMPLFTFPEEVGDYSLISLVQTLSNPAVVQSGPLHPHLHTNGSITPPVMILFNALVTGKRVIFLGHNRPAGQVSGYVLAACALASGCGTVQRGFVERAFPYANLTNRDEWESIPGYIAGVCNPIFETSASWDLLLDVGGSRIVVSKDIHSTFPPTTVSLPAGPSLIARSGTLKAEASLGGEDDLMRTAAAAKDGGQKSDFTTKMDSADNMFMEDVISSIASHFPEGVIRWRFTEYVIRFLRLASRYEEEAFGSTKFDYPSSTFNEGPDGYGKLGSGIGFVDESLGLKELALNASRIEAWRKTDLYRYVTTDFNKSQSQQAIQGFDVLHQLYRLRHNKNLPNAEAELIMRAFAENSETYEQVTELLSYLSPSGGGLLPLSFGLFHQQETVRELTVDLFNQLRAYPIGVLFLQNLNAFQRYSYVRQAHEQESRMQKDAQHLNLPTPGTGGLYANPNAGFGIKTPSNRSEISLATAA</sequence>
<evidence type="ECO:0000313" key="3">
    <source>
        <dbReference type="EMBL" id="KZP15300.1"/>
    </source>
</evidence>
<name>A0A166E1P1_9AGAM</name>
<feature type="region of interest" description="Disordered" evidence="1">
    <location>
        <begin position="284"/>
        <end position="328"/>
    </location>
</feature>
<dbReference type="PANTHER" id="PTHR28245:SF1">
    <property type="entry name" value="ARF3-INTERACTING PROTEIN 1"/>
    <property type="match status" value="1"/>
</dbReference>
<keyword evidence="4" id="KW-1185">Reference proteome</keyword>
<dbReference type="Pfam" id="PF08616">
    <property type="entry name" value="SPA"/>
    <property type="match status" value="1"/>
</dbReference>
<feature type="region of interest" description="Disordered" evidence="1">
    <location>
        <begin position="193"/>
        <end position="259"/>
    </location>
</feature>
<dbReference type="Pfam" id="PF07792">
    <property type="entry name" value="Afi1"/>
    <property type="match status" value="1"/>
</dbReference>
<dbReference type="InterPro" id="IPR037516">
    <property type="entry name" value="Tripartite_DENN"/>
</dbReference>
<accession>A0A166E1P1</accession>
<dbReference type="OrthoDB" id="66409at2759"/>